<keyword evidence="9" id="KW-1185">Reference proteome</keyword>
<dbReference type="Pfam" id="PF02791">
    <property type="entry name" value="DDT"/>
    <property type="match status" value="1"/>
</dbReference>
<evidence type="ECO:0000256" key="1">
    <source>
        <dbReference type="ARBA" id="ARBA00004123"/>
    </source>
</evidence>
<feature type="compositionally biased region" description="Basic and acidic residues" evidence="5">
    <location>
        <begin position="339"/>
        <end position="348"/>
    </location>
</feature>
<dbReference type="InterPro" id="IPR028941">
    <property type="entry name" value="WHIM2_dom"/>
</dbReference>
<evidence type="ECO:0000259" key="7">
    <source>
        <dbReference type="PROSITE" id="PS51136"/>
    </source>
</evidence>
<evidence type="ECO:0000313" key="9">
    <source>
        <dbReference type="Proteomes" id="UP001497600"/>
    </source>
</evidence>
<feature type="domain" description="DDT" evidence="6">
    <location>
        <begin position="497"/>
        <end position="564"/>
    </location>
</feature>
<evidence type="ECO:0000256" key="4">
    <source>
        <dbReference type="SAM" id="Coils"/>
    </source>
</evidence>
<dbReference type="Proteomes" id="UP001497600">
    <property type="component" value="Chromosome E"/>
</dbReference>
<keyword evidence="2 3" id="KW-0539">Nucleus</keyword>
<feature type="compositionally biased region" description="Acidic residues" evidence="5">
    <location>
        <begin position="1205"/>
        <end position="1220"/>
    </location>
</feature>
<comment type="subcellular location">
    <subcellularLocation>
        <location evidence="1 3">Nucleus</location>
    </subcellularLocation>
</comment>
<organism evidence="8 9">
    <name type="scientific">[Candida] anglica</name>
    <dbReference type="NCBI Taxonomy" id="148631"/>
    <lineage>
        <taxon>Eukaryota</taxon>
        <taxon>Fungi</taxon>
        <taxon>Dikarya</taxon>
        <taxon>Ascomycota</taxon>
        <taxon>Saccharomycotina</taxon>
        <taxon>Pichiomycetes</taxon>
        <taxon>Debaryomycetaceae</taxon>
        <taxon>Kurtzmaniella</taxon>
    </lineage>
</organism>
<feature type="compositionally biased region" description="Acidic residues" evidence="5">
    <location>
        <begin position="936"/>
        <end position="956"/>
    </location>
</feature>
<feature type="compositionally biased region" description="Polar residues" evidence="5">
    <location>
        <begin position="352"/>
        <end position="371"/>
    </location>
</feature>
<keyword evidence="4" id="KW-0175">Coiled coil</keyword>
<gene>
    <name evidence="8" type="primary">ITC1</name>
    <name evidence="8" type="ORF">CAAN4_E04786</name>
</gene>
<protein>
    <submittedName>
        <fullName evidence="8">Imitation switch two complex protein 1</fullName>
    </submittedName>
</protein>
<feature type="compositionally biased region" description="Basic and acidic residues" evidence="5">
    <location>
        <begin position="614"/>
        <end position="634"/>
    </location>
</feature>
<feature type="region of interest" description="Disordered" evidence="5">
    <location>
        <begin position="248"/>
        <end position="371"/>
    </location>
</feature>
<feature type="domain" description="WAC" evidence="7">
    <location>
        <begin position="23"/>
        <end position="132"/>
    </location>
</feature>
<feature type="compositionally biased region" description="Acidic residues" evidence="5">
    <location>
        <begin position="668"/>
        <end position="678"/>
    </location>
</feature>
<feature type="compositionally biased region" description="Basic and acidic residues" evidence="5">
    <location>
        <begin position="1296"/>
        <end position="1308"/>
    </location>
</feature>
<feature type="region of interest" description="Disordered" evidence="5">
    <location>
        <begin position="596"/>
        <end position="684"/>
    </location>
</feature>
<evidence type="ECO:0000256" key="2">
    <source>
        <dbReference type="ARBA" id="ARBA00023242"/>
    </source>
</evidence>
<dbReference type="PROSITE" id="PS51136">
    <property type="entry name" value="WAC"/>
    <property type="match status" value="1"/>
</dbReference>
<dbReference type="InterPro" id="IPR013136">
    <property type="entry name" value="WSTF_Acf1_Cbp146"/>
</dbReference>
<feature type="compositionally biased region" description="Basic and acidic residues" evidence="5">
    <location>
        <begin position="1187"/>
        <end position="1200"/>
    </location>
</feature>
<evidence type="ECO:0000256" key="5">
    <source>
        <dbReference type="SAM" id="MobiDB-lite"/>
    </source>
</evidence>
<sequence length="1317" mass="151575">MVLYKRKQVNFIRPPKLPQDLNVEVWVIPETKEWFYTYEEYLSRLDYYKSRKFVCEITGNSCLTFFEALESEAREIKGVERDFPEALREHILRFLQFNRITRLDQLVDKVYSVFKNDYFPGETIFIKGSIANMATNTGPGSSSKQKGTIREKVQYNNPDGNPNVFQTKYLVVRLNDMRQAIVTQDKISRDRNHFTKWLIKTFIKLTMTRSHKVGAPWVVKDKYAKKYRIPQVYPEDLKHFEIFTPTGETVYENSEKPSPSPEDGKVSGNGTGGGKGKRSANGSNGKSQANGAKGSKKKTSGGSSASLKNLIEKDPAGTPPPVEASKKKKKTLSFPTHYLPEKVQRGPEEETNIASERSTPQVAAASSTQPTQKTIVDDFELKFDLQRTKPIPSKYLGQEHVEYWAEEQLDDEEGDEPQKEEEEVKEVKEEVKEVKEEVKVEKVKVEIIDSDDEVDIIMEETETEPETTPAIEVINESEVKEESIGKEVLDNKITYPTFPIQQALECWVFLNVYHSVLKLDTFTFDDFVHAISWNHDQFNEIGRCELLDEIFCAVLSAVVSNEINKKSSSNHDNENENDDDIFGLLVTLPPRSIFDNLKPEKGDVKLNDDDEDGEHGSDTETEDKSTLQIDKQESDSESADDTDGKEDSEGDAENQNNADDEGKRKEGDDEEEEEEEVSDEHNAYTVMNYRNTVWHDRLRRRTFKDGNWQCIMMGVLSLVEYVPSYQETIEEVYRILAPADEPATPTTVLNQFYDQLDIKLRIMSLNIIISLLSGGSIVRRYIDDCLDASTSLRRDRLDNIRDCKACTEEINQQHTIIQEKLLESKKVEETESTEESKDDIKKKQPIVKLDYSVSEMTEEESDLSSKDETFKKLWEEKKESLIKLDNLKKSKKEIEKKLVEMDCQRVKLLGKDRFCNRYWWFENNGLPTLHGGSAGDDNDDDDEKNPQDDEDDIEKDEVLDETYLMGKLWIQGPSNEDLRSSLHSSIDEAKRFRDLVEANKKKVHNDDIDTMDGVVLDESDPEGYYEDVKKSEEYHEMDFTNLPIEFREAADELYGLKFTKKSILQKDGNNETLLIDHYGAIAMNSEWKKLTPVQRMLLEESPDPLLDGSDWRFYDKREDIQKIIDWLNPWGIRESVLRKELLAVKDAIGQSIDARRKALWLDDVPENEKEIEKNINDINTRLYSLEHPSEDKGKEVKEGSNDESVIGDEEAGSSSAEEEELRPRSRRSAHAAAVAAFKAQPRKRQKMSPEHTISHGTVDELNSLKEELSEKLQEKKKERELSRVLEWVNMRAREEFDRSLYEGGDRTRGSAKRQSKR</sequence>
<feature type="region of interest" description="Disordered" evidence="5">
    <location>
        <begin position="1296"/>
        <end position="1317"/>
    </location>
</feature>
<evidence type="ECO:0000313" key="8">
    <source>
        <dbReference type="EMBL" id="CAK7907281.1"/>
    </source>
</evidence>
<feature type="compositionally biased region" description="Low complexity" evidence="5">
    <location>
        <begin position="1230"/>
        <end position="1239"/>
    </location>
</feature>
<evidence type="ECO:0000256" key="3">
    <source>
        <dbReference type="PROSITE-ProRule" id="PRU00475"/>
    </source>
</evidence>
<dbReference type="PANTHER" id="PTHR32075:SF6">
    <property type="entry name" value="ISWI CHROMATIN-REMODELING COMPLEX SUBUNIT YPL216W-RELATED"/>
    <property type="match status" value="1"/>
</dbReference>
<feature type="region of interest" description="Disordered" evidence="5">
    <location>
        <begin position="1184"/>
        <end position="1261"/>
    </location>
</feature>
<dbReference type="PANTHER" id="PTHR32075">
    <property type="entry name" value="ISWI CHROMATIN-REMODELING COMPLEX SUBUNIT YPL216W-RELATED"/>
    <property type="match status" value="1"/>
</dbReference>
<accession>A0ABP0EF33</accession>
<feature type="coiled-coil region" evidence="4">
    <location>
        <begin position="877"/>
        <end position="904"/>
    </location>
</feature>
<feature type="compositionally biased region" description="Acidic residues" evidence="5">
    <location>
        <begin position="635"/>
        <end position="652"/>
    </location>
</feature>
<dbReference type="Pfam" id="PF15613">
    <property type="entry name" value="WSD"/>
    <property type="match status" value="1"/>
</dbReference>
<feature type="compositionally biased region" description="Low complexity" evidence="5">
    <location>
        <begin position="279"/>
        <end position="293"/>
    </location>
</feature>
<feature type="coiled-coil region" evidence="4">
    <location>
        <begin position="417"/>
        <end position="444"/>
    </location>
</feature>
<dbReference type="PROSITE" id="PS50827">
    <property type="entry name" value="DDT"/>
    <property type="match status" value="1"/>
</dbReference>
<proteinExistence type="predicted"/>
<feature type="compositionally biased region" description="Basic and acidic residues" evidence="5">
    <location>
        <begin position="597"/>
        <end position="607"/>
    </location>
</feature>
<dbReference type="Pfam" id="PF10537">
    <property type="entry name" value="WAC_Acf1_DNA_bd"/>
    <property type="match status" value="1"/>
</dbReference>
<name>A0ABP0EF33_9ASCO</name>
<reference evidence="8 9" key="1">
    <citation type="submission" date="2024-01" db="EMBL/GenBank/DDBJ databases">
        <authorList>
            <consortium name="Genoscope - CEA"/>
            <person name="William W."/>
        </authorList>
    </citation>
    <scope>NUCLEOTIDE SEQUENCE [LARGE SCALE GENOMIC DNA]</scope>
    <source>
        <strain evidence="8 9">29B2s-10</strain>
    </source>
</reference>
<evidence type="ECO:0000259" key="6">
    <source>
        <dbReference type="PROSITE" id="PS50827"/>
    </source>
</evidence>
<dbReference type="EMBL" id="OZ004257">
    <property type="protein sequence ID" value="CAK7907281.1"/>
    <property type="molecule type" value="Genomic_DNA"/>
</dbReference>
<dbReference type="InterPro" id="IPR018501">
    <property type="entry name" value="DDT_dom"/>
</dbReference>
<feature type="region of interest" description="Disordered" evidence="5">
    <location>
        <begin position="929"/>
        <end position="956"/>
    </location>
</feature>